<proteinExistence type="predicted"/>
<organism evidence="1 2">
    <name type="scientific">Albidovulum litorale</name>
    <dbReference type="NCBI Taxonomy" id="2984134"/>
    <lineage>
        <taxon>Bacteria</taxon>
        <taxon>Pseudomonadati</taxon>
        <taxon>Pseudomonadota</taxon>
        <taxon>Alphaproteobacteria</taxon>
        <taxon>Rhodobacterales</taxon>
        <taxon>Paracoccaceae</taxon>
        <taxon>Albidovulum</taxon>
    </lineage>
</organism>
<dbReference type="RefSeq" id="WP_263738755.1">
    <property type="nucleotide sequence ID" value="NZ_JAOWKZ010000001.1"/>
</dbReference>
<dbReference type="Proteomes" id="UP001652564">
    <property type="component" value="Unassembled WGS sequence"/>
</dbReference>
<evidence type="ECO:0000313" key="1">
    <source>
        <dbReference type="EMBL" id="MCV2871590.1"/>
    </source>
</evidence>
<gene>
    <name evidence="1" type="ORF">OEZ71_04705</name>
</gene>
<dbReference type="EMBL" id="JAOWKZ010000001">
    <property type="protein sequence ID" value="MCV2871590.1"/>
    <property type="molecule type" value="Genomic_DNA"/>
</dbReference>
<evidence type="ECO:0000313" key="2">
    <source>
        <dbReference type="Proteomes" id="UP001652564"/>
    </source>
</evidence>
<evidence type="ECO:0008006" key="3">
    <source>
        <dbReference type="Google" id="ProtNLM"/>
    </source>
</evidence>
<comment type="caution">
    <text evidence="1">The sequence shown here is derived from an EMBL/GenBank/DDBJ whole genome shotgun (WGS) entry which is preliminary data.</text>
</comment>
<protein>
    <recommendedName>
        <fullName evidence="3">HNH endonuclease</fullName>
    </recommendedName>
</protein>
<accession>A0ABT2ZKC8</accession>
<name>A0ABT2ZKC8_9RHOB</name>
<sequence length="73" mass="8553">MTPQQKWRERNPKADWAHAATRSAINRGLIERKPCEVCGDPETDAHHPDYDRPLTVRFLCRKHHKQEHSGGRK</sequence>
<reference evidence="1 2" key="1">
    <citation type="submission" date="2022-10" db="EMBL/GenBank/DDBJ databases">
        <title>Defluviimonas sp. nov., isolated from ocean surface sediments.</title>
        <authorList>
            <person name="He W."/>
            <person name="Wang L."/>
            <person name="Zhang D.-F."/>
        </authorList>
    </citation>
    <scope>NUCLEOTIDE SEQUENCE [LARGE SCALE GENOMIC DNA]</scope>
    <source>
        <strain evidence="1 2">WL0050</strain>
    </source>
</reference>
<keyword evidence="2" id="KW-1185">Reference proteome</keyword>